<dbReference type="Proteomes" id="UP000184032">
    <property type="component" value="Unassembled WGS sequence"/>
</dbReference>
<dbReference type="InterPro" id="IPR016192">
    <property type="entry name" value="APOBEC/CMP_deaminase_Zn-bd"/>
</dbReference>
<dbReference type="InterPro" id="IPR002734">
    <property type="entry name" value="RibDG_C"/>
</dbReference>
<evidence type="ECO:0000256" key="12">
    <source>
        <dbReference type="ARBA" id="ARBA00023268"/>
    </source>
</evidence>
<dbReference type="Pfam" id="PF01872">
    <property type="entry name" value="RibD_C"/>
    <property type="match status" value="1"/>
</dbReference>
<dbReference type="UniPathway" id="UPA00275">
    <property type="reaction ID" value="UER00401"/>
</dbReference>
<evidence type="ECO:0000256" key="16">
    <source>
        <dbReference type="PIRSR" id="PIRSR006769-1"/>
    </source>
</evidence>
<comment type="pathway">
    <text evidence="3 15">Cofactor biosynthesis; riboflavin biosynthesis; 5-amino-6-(D-ribitylamino)uracil from GTP: step 3/4.</text>
</comment>
<feature type="binding site" evidence="18">
    <location>
        <position position="84"/>
    </location>
    <ligand>
        <name>Zn(2+)</name>
        <dbReference type="ChEBI" id="CHEBI:29105"/>
        <note>catalytic</note>
    </ligand>
</feature>
<evidence type="ECO:0000256" key="4">
    <source>
        <dbReference type="ARBA" id="ARBA00005259"/>
    </source>
</evidence>
<dbReference type="InterPro" id="IPR002125">
    <property type="entry name" value="CMP_dCMP_dom"/>
</dbReference>
<feature type="binding site" evidence="17">
    <location>
        <position position="207"/>
    </location>
    <ligand>
        <name>substrate</name>
    </ligand>
</feature>
<comment type="function">
    <text evidence="1 15">Converts 2,5-diamino-6-(ribosylamino)-4(3h)-pyrimidinone 5'-phosphate into 5-amino-6-(ribosylamino)-2,4(1h,3h)-pyrimidinedione 5'-phosphate.</text>
</comment>
<dbReference type="FunFam" id="3.40.140.10:FF:000025">
    <property type="entry name" value="Riboflavin biosynthesis protein RibD"/>
    <property type="match status" value="1"/>
</dbReference>
<evidence type="ECO:0000256" key="11">
    <source>
        <dbReference type="ARBA" id="ARBA00023002"/>
    </source>
</evidence>
<comment type="similarity">
    <text evidence="4 15">In the N-terminal section; belongs to the cytidine and deoxycytidylate deaminase family.</text>
</comment>
<sequence length="368" mass="40600">MKDLEYMNIAIDMALKGRGWTNPNPMVGAVIVKDDEIISTGYHRKYGDLHAERMAIKNCKKSLQGASLYVTLEPCCHYGLTPPCTEIIVESGIKRVVIGTLDPNPKVASKGVQILRDNGIEVVVGILEKECKDLIKIFSHYIKTKKPYITMKYAMTMDGKIATFTGSSQWITGEIARSEVHKSRHYYSSIMVGVNTVIEDDPMLTSRLDNTKNPIRIICDTNLRTPLASKIVQSSKEVQTIIATCELNSTKHSPYIDMGCEIITVDKYNSHLNILKLVEIIGSLNIDSILLEGGSTLNWSALKSGIVNSVQAYIAPKLFGGVDAKSPIGGLGVEFPNDAIHLTKPTVRFLGDDILLESEVINRCSQEL</sequence>
<feature type="binding site" evidence="18">
    <location>
        <position position="75"/>
    </location>
    <ligand>
        <name>Zn(2+)</name>
        <dbReference type="ChEBI" id="CHEBI:29105"/>
        <note>catalytic</note>
    </ligand>
</feature>
<dbReference type="RefSeq" id="WP_073185312.1">
    <property type="nucleotide sequence ID" value="NZ_FQXI01000014.1"/>
</dbReference>
<evidence type="ECO:0000313" key="21">
    <source>
        <dbReference type="Proteomes" id="UP000184032"/>
    </source>
</evidence>
<dbReference type="Pfam" id="PF00383">
    <property type="entry name" value="dCMP_cyt_deam_1"/>
    <property type="match status" value="1"/>
</dbReference>
<evidence type="ECO:0000256" key="7">
    <source>
        <dbReference type="ARBA" id="ARBA00022723"/>
    </source>
</evidence>
<feature type="binding site" evidence="18">
    <location>
        <position position="50"/>
    </location>
    <ligand>
        <name>Zn(2+)</name>
        <dbReference type="ChEBI" id="CHEBI:29105"/>
        <note>catalytic</note>
    </ligand>
</feature>
<dbReference type="PANTHER" id="PTHR38011">
    <property type="entry name" value="DIHYDROFOLATE REDUCTASE FAMILY PROTEIN (AFU_ORTHOLOGUE AFUA_8G06820)"/>
    <property type="match status" value="1"/>
</dbReference>
<dbReference type="PANTHER" id="PTHR38011:SF7">
    <property type="entry name" value="2,5-DIAMINO-6-RIBOSYLAMINO-4(3H)-PYRIMIDINONE 5'-PHOSPHATE REDUCTASE"/>
    <property type="match status" value="1"/>
</dbReference>
<dbReference type="STRING" id="1120995.SAMN02745245_01671"/>
<dbReference type="EC" id="1.1.1.193" evidence="15"/>
<evidence type="ECO:0000256" key="1">
    <source>
        <dbReference type="ARBA" id="ARBA00002151"/>
    </source>
</evidence>
<dbReference type="SUPFAM" id="SSF53927">
    <property type="entry name" value="Cytidine deaminase-like"/>
    <property type="match status" value="1"/>
</dbReference>
<comment type="catalytic activity">
    <reaction evidence="13 15">
        <text>5-amino-6-(5-phospho-D-ribitylamino)uracil + NADP(+) = 5-amino-6-(5-phospho-D-ribosylamino)uracil + NADPH + H(+)</text>
        <dbReference type="Rhea" id="RHEA:17845"/>
        <dbReference type="ChEBI" id="CHEBI:15378"/>
        <dbReference type="ChEBI" id="CHEBI:57783"/>
        <dbReference type="ChEBI" id="CHEBI:58349"/>
        <dbReference type="ChEBI" id="CHEBI:58421"/>
        <dbReference type="ChEBI" id="CHEBI:58453"/>
        <dbReference type="EC" id="1.1.1.193"/>
    </reaction>
</comment>
<dbReference type="GO" id="GO:0008703">
    <property type="term" value="F:5-amino-6-(5-phosphoribosylamino)uracil reductase activity"/>
    <property type="evidence" value="ECO:0007669"/>
    <property type="project" value="UniProtKB-EC"/>
</dbReference>
<dbReference type="SUPFAM" id="SSF53597">
    <property type="entry name" value="Dihydrofolate reductase-like"/>
    <property type="match status" value="1"/>
</dbReference>
<dbReference type="AlphaFoldDB" id="A0A1M5U6I0"/>
<dbReference type="GO" id="GO:0009231">
    <property type="term" value="P:riboflavin biosynthetic process"/>
    <property type="evidence" value="ECO:0007669"/>
    <property type="project" value="UniProtKB-UniPathway"/>
</dbReference>
<dbReference type="Gene3D" id="3.40.140.10">
    <property type="entry name" value="Cytidine Deaminase, domain 2"/>
    <property type="match status" value="1"/>
</dbReference>
<evidence type="ECO:0000256" key="17">
    <source>
        <dbReference type="PIRSR" id="PIRSR006769-2"/>
    </source>
</evidence>
<organism evidence="20 21">
    <name type="scientific">Anaerosphaera aminiphila DSM 21120</name>
    <dbReference type="NCBI Taxonomy" id="1120995"/>
    <lineage>
        <taxon>Bacteria</taxon>
        <taxon>Bacillati</taxon>
        <taxon>Bacillota</taxon>
        <taxon>Tissierellia</taxon>
        <taxon>Tissierellales</taxon>
        <taxon>Peptoniphilaceae</taxon>
        <taxon>Anaerosphaera</taxon>
    </lineage>
</organism>
<dbReference type="NCBIfam" id="TIGR00227">
    <property type="entry name" value="ribD_Cterm"/>
    <property type="match status" value="1"/>
</dbReference>
<keyword evidence="8 15" id="KW-0378">Hydrolase</keyword>
<dbReference type="InterPro" id="IPR050765">
    <property type="entry name" value="Riboflavin_Biosynth_HTPR"/>
</dbReference>
<feature type="binding site" evidence="17">
    <location>
        <position position="154"/>
    </location>
    <ligand>
        <name>NADP(+)</name>
        <dbReference type="ChEBI" id="CHEBI:58349"/>
    </ligand>
</feature>
<evidence type="ECO:0000259" key="19">
    <source>
        <dbReference type="PROSITE" id="PS51747"/>
    </source>
</evidence>
<evidence type="ECO:0000256" key="6">
    <source>
        <dbReference type="ARBA" id="ARBA00022619"/>
    </source>
</evidence>
<evidence type="ECO:0000256" key="10">
    <source>
        <dbReference type="ARBA" id="ARBA00022857"/>
    </source>
</evidence>
<feature type="binding site" evidence="17">
    <location>
        <position position="204"/>
    </location>
    <ligand>
        <name>substrate</name>
    </ligand>
</feature>
<feature type="binding site" evidence="17">
    <location>
        <begin position="294"/>
        <end position="300"/>
    </location>
    <ligand>
        <name>NADP(+)</name>
        <dbReference type="ChEBI" id="CHEBI:58349"/>
    </ligand>
</feature>
<evidence type="ECO:0000313" key="20">
    <source>
        <dbReference type="EMBL" id="SHH58549.1"/>
    </source>
</evidence>
<dbReference type="GO" id="GO:0050661">
    <property type="term" value="F:NADP binding"/>
    <property type="evidence" value="ECO:0007669"/>
    <property type="project" value="InterPro"/>
</dbReference>
<protein>
    <recommendedName>
        <fullName evidence="15">Riboflavin biosynthesis protein RibD</fullName>
    </recommendedName>
    <domain>
        <recommendedName>
            <fullName evidence="15">Diaminohydroxyphosphoribosylaminopyrimidine deaminase</fullName>
            <shortName evidence="15">DRAP deaminase</shortName>
            <ecNumber evidence="15">3.5.4.26</ecNumber>
        </recommendedName>
        <alternativeName>
            <fullName evidence="15">Riboflavin-specific deaminase</fullName>
        </alternativeName>
    </domain>
    <domain>
        <recommendedName>
            <fullName evidence="15">5-amino-6-(5-phosphoribosylamino)uracil reductase</fullName>
            <ecNumber evidence="15">1.1.1.193</ecNumber>
        </recommendedName>
        <alternativeName>
            <fullName evidence="15">HTP reductase</fullName>
        </alternativeName>
    </domain>
</protein>
<keyword evidence="6 15" id="KW-0686">Riboflavin biosynthesis</keyword>
<reference evidence="20 21" key="1">
    <citation type="submission" date="2016-11" db="EMBL/GenBank/DDBJ databases">
        <authorList>
            <person name="Jaros S."/>
            <person name="Januszkiewicz K."/>
            <person name="Wedrychowicz H."/>
        </authorList>
    </citation>
    <scope>NUCLEOTIDE SEQUENCE [LARGE SCALE GENOMIC DNA]</scope>
    <source>
        <strain evidence="20 21">DSM 21120</strain>
    </source>
</reference>
<dbReference type="InterPro" id="IPR016193">
    <property type="entry name" value="Cytidine_deaminase-like"/>
</dbReference>
<keyword evidence="7 15" id="KW-0479">Metal-binding</keyword>
<evidence type="ECO:0000256" key="3">
    <source>
        <dbReference type="ARBA" id="ARBA00004910"/>
    </source>
</evidence>
<evidence type="ECO:0000256" key="18">
    <source>
        <dbReference type="PIRSR" id="PIRSR006769-3"/>
    </source>
</evidence>
<keyword evidence="21" id="KW-1185">Reference proteome</keyword>
<feature type="active site" description="Proton donor" evidence="16">
    <location>
        <position position="52"/>
    </location>
</feature>
<dbReference type="OrthoDB" id="9800865at2"/>
<dbReference type="InterPro" id="IPR011549">
    <property type="entry name" value="RibD_C"/>
</dbReference>
<evidence type="ECO:0000256" key="2">
    <source>
        <dbReference type="ARBA" id="ARBA00004882"/>
    </source>
</evidence>
<gene>
    <name evidence="20" type="ORF">SAMN02745245_01671</name>
</gene>
<feature type="domain" description="CMP/dCMP-type deaminase" evidence="19">
    <location>
        <begin position="1"/>
        <end position="123"/>
    </location>
</feature>
<evidence type="ECO:0000256" key="5">
    <source>
        <dbReference type="ARBA" id="ARBA00007417"/>
    </source>
</evidence>
<dbReference type="EC" id="3.5.4.26" evidence="15"/>
<dbReference type="EMBL" id="FQXI01000014">
    <property type="protein sequence ID" value="SHH58549.1"/>
    <property type="molecule type" value="Genomic_DNA"/>
</dbReference>
<dbReference type="PROSITE" id="PS51747">
    <property type="entry name" value="CYT_DCMP_DEAMINASES_2"/>
    <property type="match status" value="1"/>
</dbReference>
<comment type="similarity">
    <text evidence="5 15">In the C-terminal section; belongs to the HTP reductase family.</text>
</comment>
<dbReference type="InterPro" id="IPR004794">
    <property type="entry name" value="Eubact_RibD"/>
</dbReference>
<comment type="pathway">
    <text evidence="2 15">Cofactor biosynthesis; riboflavin biosynthesis; 5-amino-6-(D-ribitylamino)uracil from GTP: step 2/4.</text>
</comment>
<evidence type="ECO:0000256" key="14">
    <source>
        <dbReference type="ARBA" id="ARBA00049886"/>
    </source>
</evidence>
<dbReference type="CDD" id="cd01284">
    <property type="entry name" value="Riboflavin_deaminase-reductase"/>
    <property type="match status" value="1"/>
</dbReference>
<keyword evidence="11 15" id="KW-0560">Oxidoreductase</keyword>
<name>A0A1M5U6I0_9FIRM</name>
<feature type="binding site" evidence="17">
    <location>
        <position position="292"/>
    </location>
    <ligand>
        <name>substrate</name>
    </ligand>
</feature>
<evidence type="ECO:0000256" key="8">
    <source>
        <dbReference type="ARBA" id="ARBA00022801"/>
    </source>
</evidence>
<keyword evidence="9 15" id="KW-0862">Zinc</keyword>
<proteinExistence type="inferred from homology"/>
<feature type="binding site" evidence="17">
    <location>
        <position position="168"/>
    </location>
    <ligand>
        <name>substrate</name>
    </ligand>
</feature>
<feature type="binding site" evidence="17">
    <location>
        <position position="196"/>
    </location>
    <ligand>
        <name>NADP(+)</name>
        <dbReference type="ChEBI" id="CHEBI:58349"/>
    </ligand>
</feature>
<comment type="cofactor">
    <cofactor evidence="15 18">
        <name>Zn(2+)</name>
        <dbReference type="ChEBI" id="CHEBI:29105"/>
    </cofactor>
    <text evidence="15 18">Binds 1 zinc ion.</text>
</comment>
<evidence type="ECO:0000256" key="13">
    <source>
        <dbReference type="ARBA" id="ARBA00049861"/>
    </source>
</evidence>
<dbReference type="PIRSF" id="PIRSF006769">
    <property type="entry name" value="RibD"/>
    <property type="match status" value="1"/>
</dbReference>
<dbReference type="InterPro" id="IPR024072">
    <property type="entry name" value="DHFR-like_dom_sf"/>
</dbReference>
<comment type="catalytic activity">
    <reaction evidence="14 15">
        <text>2,5-diamino-6-hydroxy-4-(5-phosphoribosylamino)-pyrimidine + H2O + H(+) = 5-amino-6-(5-phospho-D-ribosylamino)uracil + NH4(+)</text>
        <dbReference type="Rhea" id="RHEA:21868"/>
        <dbReference type="ChEBI" id="CHEBI:15377"/>
        <dbReference type="ChEBI" id="CHEBI:15378"/>
        <dbReference type="ChEBI" id="CHEBI:28938"/>
        <dbReference type="ChEBI" id="CHEBI:58453"/>
        <dbReference type="ChEBI" id="CHEBI:58614"/>
        <dbReference type="EC" id="3.5.4.26"/>
    </reaction>
</comment>
<dbReference type="Gene3D" id="3.40.430.10">
    <property type="entry name" value="Dihydrofolate Reductase, subunit A"/>
    <property type="match status" value="1"/>
</dbReference>
<dbReference type="GO" id="GO:0008835">
    <property type="term" value="F:diaminohydroxyphosphoribosylaminopyrimidine deaminase activity"/>
    <property type="evidence" value="ECO:0007669"/>
    <property type="project" value="UniProtKB-EC"/>
</dbReference>
<evidence type="ECO:0000256" key="9">
    <source>
        <dbReference type="ARBA" id="ARBA00022833"/>
    </source>
</evidence>
<feature type="binding site" evidence="17">
    <location>
        <position position="170"/>
    </location>
    <ligand>
        <name>NADP(+)</name>
        <dbReference type="ChEBI" id="CHEBI:58349"/>
    </ligand>
</feature>
<dbReference type="PROSITE" id="PS00903">
    <property type="entry name" value="CYT_DCMP_DEAMINASES_1"/>
    <property type="match status" value="1"/>
</dbReference>
<dbReference type="NCBIfam" id="TIGR00326">
    <property type="entry name" value="eubact_ribD"/>
    <property type="match status" value="1"/>
</dbReference>
<feature type="binding site" evidence="17">
    <location>
        <position position="184"/>
    </location>
    <ligand>
        <name>substrate</name>
    </ligand>
</feature>
<keyword evidence="12" id="KW-0511">Multifunctional enzyme</keyword>
<feature type="binding site" evidence="17">
    <location>
        <position position="221"/>
    </location>
    <ligand>
        <name>NADP(+)</name>
        <dbReference type="ChEBI" id="CHEBI:58349"/>
    </ligand>
</feature>
<evidence type="ECO:0000256" key="15">
    <source>
        <dbReference type="PIRNR" id="PIRNR006769"/>
    </source>
</evidence>
<feature type="binding site" evidence="17">
    <location>
        <position position="200"/>
    </location>
    <ligand>
        <name>NADP(+)</name>
        <dbReference type="ChEBI" id="CHEBI:58349"/>
    </ligand>
</feature>
<dbReference type="GO" id="GO:0008270">
    <property type="term" value="F:zinc ion binding"/>
    <property type="evidence" value="ECO:0007669"/>
    <property type="project" value="InterPro"/>
</dbReference>
<accession>A0A1M5U6I0</accession>
<keyword evidence="10 15" id="KW-0521">NADP</keyword>